<dbReference type="InterPro" id="IPR001387">
    <property type="entry name" value="Cro/C1-type_HTH"/>
</dbReference>
<accession>A0A1I2N7C1</accession>
<dbReference type="Pfam" id="PF12900">
    <property type="entry name" value="Pyridox_ox_2"/>
    <property type="match status" value="1"/>
</dbReference>
<proteinExistence type="predicted"/>
<dbReference type="CDD" id="cd00093">
    <property type="entry name" value="HTH_XRE"/>
    <property type="match status" value="1"/>
</dbReference>
<sequence>MCEHTPPNAASATADSAQGDIGRRIAQRREELGLTREETASRAGTAPGYVQYLEEQSTAMPGTAVLIRLADALSTSVTALRGGDADLPPGIGRAALHPELVELSAEECRTRLSRHGVGRIAMDTPDGPTIVPLNYTVIDGAVMFRTAPDAVPATAVGAHVAFEVDHIDEALSQGWSVLIRGFARAVTDPDAVRRLTELAYSGPWAGGERDVWVRLEPTDITGRRIAVR</sequence>
<name>A0A1I2N7C1_9ACTN</name>
<dbReference type="GO" id="GO:0003677">
    <property type="term" value="F:DNA binding"/>
    <property type="evidence" value="ECO:0007669"/>
    <property type="project" value="InterPro"/>
</dbReference>
<dbReference type="PROSITE" id="PS50943">
    <property type="entry name" value="HTH_CROC1"/>
    <property type="match status" value="1"/>
</dbReference>
<evidence type="ECO:0000259" key="2">
    <source>
        <dbReference type="PROSITE" id="PS50943"/>
    </source>
</evidence>
<dbReference type="Gene3D" id="2.30.110.10">
    <property type="entry name" value="Electron Transport, Fmn-binding Protein, Chain A"/>
    <property type="match status" value="1"/>
</dbReference>
<dbReference type="InterPro" id="IPR024747">
    <property type="entry name" value="Pyridox_Oxase-rel"/>
</dbReference>
<dbReference type="Gene3D" id="1.10.260.40">
    <property type="entry name" value="lambda repressor-like DNA-binding domains"/>
    <property type="match status" value="1"/>
</dbReference>
<dbReference type="SMART" id="SM00530">
    <property type="entry name" value="HTH_XRE"/>
    <property type="match status" value="1"/>
</dbReference>
<dbReference type="OrthoDB" id="7062584at2"/>
<protein>
    <recommendedName>
        <fullName evidence="2">HTH cro/C1-type domain-containing protein</fullName>
    </recommendedName>
</protein>
<organism evidence="3 4">
    <name type="scientific">Streptomyces mirabilis</name>
    <dbReference type="NCBI Taxonomy" id="68239"/>
    <lineage>
        <taxon>Bacteria</taxon>
        <taxon>Bacillati</taxon>
        <taxon>Actinomycetota</taxon>
        <taxon>Actinomycetes</taxon>
        <taxon>Kitasatosporales</taxon>
        <taxon>Streptomycetaceae</taxon>
        <taxon>Streptomyces</taxon>
    </lineage>
</organism>
<dbReference type="InterPro" id="IPR012349">
    <property type="entry name" value="Split_barrel_FMN-bd"/>
</dbReference>
<gene>
    <name evidence="3" type="ORF">SAMN02787118_114242</name>
</gene>
<dbReference type="EMBL" id="FONR01000014">
    <property type="protein sequence ID" value="SFF99662.1"/>
    <property type="molecule type" value="Genomic_DNA"/>
</dbReference>
<dbReference type="SUPFAM" id="SSF47413">
    <property type="entry name" value="lambda repressor-like DNA-binding domains"/>
    <property type="match status" value="1"/>
</dbReference>
<dbReference type="AlphaFoldDB" id="A0A1I2N7C1"/>
<dbReference type="SUPFAM" id="SSF50475">
    <property type="entry name" value="FMN-binding split barrel"/>
    <property type="match status" value="1"/>
</dbReference>
<dbReference type="Proteomes" id="UP000181942">
    <property type="component" value="Unassembled WGS sequence"/>
</dbReference>
<evidence type="ECO:0000256" key="1">
    <source>
        <dbReference type="SAM" id="MobiDB-lite"/>
    </source>
</evidence>
<evidence type="ECO:0000313" key="4">
    <source>
        <dbReference type="Proteomes" id="UP000181942"/>
    </source>
</evidence>
<feature type="domain" description="HTH cro/C1-type" evidence="2">
    <location>
        <begin position="25"/>
        <end position="80"/>
    </location>
</feature>
<dbReference type="RefSeq" id="WP_075030863.1">
    <property type="nucleotide sequence ID" value="NZ_FONR01000014.1"/>
</dbReference>
<dbReference type="Pfam" id="PF01381">
    <property type="entry name" value="HTH_3"/>
    <property type="match status" value="1"/>
</dbReference>
<dbReference type="InterPro" id="IPR010982">
    <property type="entry name" value="Lambda_DNA-bd_dom_sf"/>
</dbReference>
<reference evidence="3 4" key="1">
    <citation type="submission" date="2016-10" db="EMBL/GenBank/DDBJ databases">
        <authorList>
            <person name="de Groot N.N."/>
        </authorList>
    </citation>
    <scope>NUCLEOTIDE SEQUENCE [LARGE SCALE GENOMIC DNA]</scope>
    <source>
        <strain evidence="3 4">OK461</strain>
    </source>
</reference>
<feature type="region of interest" description="Disordered" evidence="1">
    <location>
        <begin position="1"/>
        <end position="22"/>
    </location>
</feature>
<evidence type="ECO:0000313" key="3">
    <source>
        <dbReference type="EMBL" id="SFF99662.1"/>
    </source>
</evidence>